<name>A0ABN9RVS2_9DINO</name>
<proteinExistence type="predicted"/>
<dbReference type="Proteomes" id="UP001189429">
    <property type="component" value="Unassembled WGS sequence"/>
</dbReference>
<organism evidence="1 2">
    <name type="scientific">Prorocentrum cordatum</name>
    <dbReference type="NCBI Taxonomy" id="2364126"/>
    <lineage>
        <taxon>Eukaryota</taxon>
        <taxon>Sar</taxon>
        <taxon>Alveolata</taxon>
        <taxon>Dinophyceae</taxon>
        <taxon>Prorocentrales</taxon>
        <taxon>Prorocentraceae</taxon>
        <taxon>Prorocentrum</taxon>
    </lineage>
</organism>
<evidence type="ECO:0000313" key="2">
    <source>
        <dbReference type="Proteomes" id="UP001189429"/>
    </source>
</evidence>
<protein>
    <submittedName>
        <fullName evidence="1">Uncharacterized protein</fullName>
    </submittedName>
</protein>
<comment type="caution">
    <text evidence="1">The sequence shown here is derived from an EMBL/GenBank/DDBJ whole genome shotgun (WGS) entry which is preliminary data.</text>
</comment>
<sequence length="125" mass="13617">MLAGINQGCPGSGTYFAASLELFLQLFCSIEQKFRGRARACADDLCSVVVSLDVLPKIKRIFGNAKALASLCLKLAKCQLLPLAGLIAPELIQQYRARLDELVPGRGQLSTVELFKYLGMWIGPD</sequence>
<evidence type="ECO:0000313" key="1">
    <source>
        <dbReference type="EMBL" id="CAK0823444.1"/>
    </source>
</evidence>
<reference evidence="1" key="1">
    <citation type="submission" date="2023-10" db="EMBL/GenBank/DDBJ databases">
        <authorList>
            <person name="Chen Y."/>
            <person name="Shah S."/>
            <person name="Dougan E. K."/>
            <person name="Thang M."/>
            <person name="Chan C."/>
        </authorList>
    </citation>
    <scope>NUCLEOTIDE SEQUENCE [LARGE SCALE GENOMIC DNA]</scope>
</reference>
<accession>A0ABN9RVS2</accession>
<gene>
    <name evidence="1" type="ORF">PCOR1329_LOCUS24148</name>
</gene>
<keyword evidence="2" id="KW-1185">Reference proteome</keyword>
<dbReference type="EMBL" id="CAUYUJ010008276">
    <property type="protein sequence ID" value="CAK0823444.1"/>
    <property type="molecule type" value="Genomic_DNA"/>
</dbReference>